<dbReference type="Proteomes" id="UP001550378">
    <property type="component" value="Unassembled WGS sequence"/>
</dbReference>
<gene>
    <name evidence="4" type="ORF">ABZ508_26330</name>
</gene>
<dbReference type="RefSeq" id="WP_359656426.1">
    <property type="nucleotide sequence ID" value="NZ_JBEXZP010000131.1"/>
</dbReference>
<feature type="region of interest" description="Disordered" evidence="2">
    <location>
        <begin position="138"/>
        <end position="158"/>
    </location>
</feature>
<evidence type="ECO:0000313" key="4">
    <source>
        <dbReference type="EMBL" id="MEU0710883.1"/>
    </source>
</evidence>
<comment type="caution">
    <text evidence="4">The sequence shown here is derived from an EMBL/GenBank/DDBJ whole genome shotgun (WGS) entry which is preliminary data.</text>
</comment>
<accession>A0ABV2WC29</accession>
<reference evidence="4 5" key="1">
    <citation type="submission" date="2024-06" db="EMBL/GenBank/DDBJ databases">
        <title>The Natural Products Discovery Center: Release of the First 8490 Sequenced Strains for Exploring Actinobacteria Biosynthetic Diversity.</title>
        <authorList>
            <person name="Kalkreuter E."/>
            <person name="Kautsar S.A."/>
            <person name="Yang D."/>
            <person name="Bader C.D."/>
            <person name="Teijaro C.N."/>
            <person name="Fluegel L."/>
            <person name="Davis C.M."/>
            <person name="Simpson J.R."/>
            <person name="Lauterbach L."/>
            <person name="Steele A.D."/>
            <person name="Gui C."/>
            <person name="Meng S."/>
            <person name="Li G."/>
            <person name="Viehrig K."/>
            <person name="Ye F."/>
            <person name="Su P."/>
            <person name="Kiefer A.F."/>
            <person name="Nichols A."/>
            <person name="Cepeda A.J."/>
            <person name="Yan W."/>
            <person name="Fan B."/>
            <person name="Jiang Y."/>
            <person name="Adhikari A."/>
            <person name="Zheng C.-J."/>
            <person name="Schuster L."/>
            <person name="Cowan T.M."/>
            <person name="Smanski M.J."/>
            <person name="Chevrette M.G."/>
            <person name="De Carvalho L.P.S."/>
            <person name="Shen B."/>
        </authorList>
    </citation>
    <scope>NUCLEOTIDE SEQUENCE [LARGE SCALE GENOMIC DNA]</scope>
    <source>
        <strain evidence="4 5">NPDC006337</strain>
    </source>
</reference>
<dbReference type="PANTHER" id="PTHR46100">
    <property type="entry name" value="IMP2'P"/>
    <property type="match status" value="1"/>
</dbReference>
<dbReference type="PANTHER" id="PTHR46100:SF1">
    <property type="entry name" value="OS02G0773200 PROTEIN"/>
    <property type="match status" value="1"/>
</dbReference>
<evidence type="ECO:0000259" key="3">
    <source>
        <dbReference type="Pfam" id="PF00582"/>
    </source>
</evidence>
<dbReference type="Gene3D" id="3.40.50.620">
    <property type="entry name" value="HUPs"/>
    <property type="match status" value="1"/>
</dbReference>
<evidence type="ECO:0000256" key="1">
    <source>
        <dbReference type="ARBA" id="ARBA00008791"/>
    </source>
</evidence>
<name>A0ABV2WC29_9ACTN</name>
<evidence type="ECO:0000313" key="5">
    <source>
        <dbReference type="Proteomes" id="UP001550378"/>
    </source>
</evidence>
<protein>
    <submittedName>
        <fullName evidence="4">Universal stress protein</fullName>
    </submittedName>
</protein>
<keyword evidence="5" id="KW-1185">Reference proteome</keyword>
<dbReference type="InterPro" id="IPR014729">
    <property type="entry name" value="Rossmann-like_a/b/a_fold"/>
</dbReference>
<comment type="similarity">
    <text evidence="1">Belongs to the universal stress protein A family.</text>
</comment>
<dbReference type="InterPro" id="IPR006016">
    <property type="entry name" value="UspA"/>
</dbReference>
<organism evidence="4 5">
    <name type="scientific">Streptomyces lavendulocolor</name>
    <dbReference type="NCBI Taxonomy" id="67316"/>
    <lineage>
        <taxon>Bacteria</taxon>
        <taxon>Bacillati</taxon>
        <taxon>Actinomycetota</taxon>
        <taxon>Actinomycetes</taxon>
        <taxon>Kitasatosporales</taxon>
        <taxon>Streptomycetaceae</taxon>
        <taxon>Streptomyces</taxon>
    </lineage>
</organism>
<dbReference type="PRINTS" id="PR01438">
    <property type="entry name" value="UNVRSLSTRESS"/>
</dbReference>
<dbReference type="SUPFAM" id="SSF52402">
    <property type="entry name" value="Adenine nucleotide alpha hydrolases-like"/>
    <property type="match status" value="1"/>
</dbReference>
<dbReference type="Pfam" id="PF00582">
    <property type="entry name" value="Usp"/>
    <property type="match status" value="1"/>
</dbReference>
<sequence>MSRSLTVGLDGSRVCAEAVRWAAGEASRRCLTLKLVQVWDIRPDVHTPLVGRDTEYDRPGWSPRAVASRVRDAHPGLEVVTGYVCGDPVETLCDIARKEGLLVLGSRGLGAVAGFALGSVSLSVVAHASRPVVLVRAPMESAGPSGPPSPERPAATMA</sequence>
<feature type="domain" description="UspA" evidence="3">
    <location>
        <begin position="1"/>
        <end position="136"/>
    </location>
</feature>
<proteinExistence type="inferred from homology"/>
<dbReference type="EMBL" id="JBEXZR010000029">
    <property type="protein sequence ID" value="MEU0710883.1"/>
    <property type="molecule type" value="Genomic_DNA"/>
</dbReference>
<dbReference type="InterPro" id="IPR006015">
    <property type="entry name" value="Universal_stress_UspA"/>
</dbReference>
<evidence type="ECO:0000256" key="2">
    <source>
        <dbReference type="SAM" id="MobiDB-lite"/>
    </source>
</evidence>